<accession>A0AAP7L1Q8</accession>
<comment type="caution">
    <text evidence="3">The sequence shown here is derived from an EMBL/GenBank/DDBJ whole genome shotgun (WGS) entry which is preliminary data.</text>
</comment>
<dbReference type="Pfam" id="PF22599">
    <property type="entry name" value="SecDF_P1_head"/>
    <property type="match status" value="1"/>
</dbReference>
<organism evidence="3 4">
    <name type="scientific">Stenotrophomonas maltophilia</name>
    <name type="common">Pseudomonas maltophilia</name>
    <name type="synonym">Xanthomonas maltophilia</name>
    <dbReference type="NCBI Taxonomy" id="40324"/>
    <lineage>
        <taxon>Bacteria</taxon>
        <taxon>Pseudomonadati</taxon>
        <taxon>Pseudomonadota</taxon>
        <taxon>Gammaproteobacteria</taxon>
        <taxon>Lysobacterales</taxon>
        <taxon>Lysobacteraceae</taxon>
        <taxon>Stenotrophomonas</taxon>
        <taxon>Stenotrophomonas maltophilia group</taxon>
    </lineage>
</organism>
<feature type="domain" description="SecDF P1 head subdomain" evidence="2">
    <location>
        <begin position="57"/>
        <end position="154"/>
    </location>
</feature>
<gene>
    <name evidence="3" type="ORF">A9K56_03745</name>
</gene>
<dbReference type="Gene3D" id="3.30.1360.200">
    <property type="match status" value="1"/>
</dbReference>
<evidence type="ECO:0000259" key="2">
    <source>
        <dbReference type="Pfam" id="PF22599"/>
    </source>
</evidence>
<dbReference type="InterPro" id="IPR054384">
    <property type="entry name" value="SecDF_P1_head"/>
</dbReference>
<proteinExistence type="predicted"/>
<dbReference type="Proteomes" id="UP000092125">
    <property type="component" value="Unassembled WGS sequence"/>
</dbReference>
<evidence type="ECO:0000256" key="1">
    <source>
        <dbReference type="SAM" id="SignalP"/>
    </source>
</evidence>
<dbReference type="EMBL" id="LYVI01000002">
    <property type="protein sequence ID" value="OBU62773.1"/>
    <property type="molecule type" value="Genomic_DNA"/>
</dbReference>
<feature type="signal peptide" evidence="1">
    <location>
        <begin position="1"/>
        <end position="24"/>
    </location>
</feature>
<keyword evidence="1" id="KW-0732">Signal</keyword>
<sequence>MRRAGSFLLVAVLGLAGCMPGATADAEAGRDHAPRPGVDVRLSAVDAAGNGTPVQWQGETLALREPPIADSADIADVRYVLDQSQQPGLQIRYRKEAQQRIHDGTAALVGKRVAISVDGRVLTVATVSGPFGESMMLSGLPSVAEAQELAWHITGQRVPAP</sequence>
<evidence type="ECO:0000313" key="3">
    <source>
        <dbReference type="EMBL" id="OBU62773.1"/>
    </source>
</evidence>
<name>A0AAP7L1Q8_STEMA</name>
<feature type="chain" id="PRO_5042938421" description="SecDF P1 head subdomain domain-containing protein" evidence="1">
    <location>
        <begin position="25"/>
        <end position="161"/>
    </location>
</feature>
<dbReference type="AlphaFoldDB" id="A0AAP7L1Q8"/>
<dbReference type="PROSITE" id="PS51257">
    <property type="entry name" value="PROKAR_LIPOPROTEIN"/>
    <property type="match status" value="1"/>
</dbReference>
<evidence type="ECO:0000313" key="4">
    <source>
        <dbReference type="Proteomes" id="UP000092125"/>
    </source>
</evidence>
<protein>
    <recommendedName>
        <fullName evidence="2">SecDF P1 head subdomain domain-containing protein</fullName>
    </recommendedName>
</protein>
<reference evidence="3 4" key="1">
    <citation type="submission" date="2016-05" db="EMBL/GenBank/DDBJ databases">
        <title>Draft Genome Sequences of Stenotrophomonas maltophilia Strains Sm32COP, Sm41DVV, Sm46PAILV, SmF3, SmF22, SmSOFb1 and SmCVFa1, Isolated from Different Manures, in France.</title>
        <authorList>
            <person name="Nazaret S."/>
            <person name="Bodilis J."/>
        </authorList>
    </citation>
    <scope>NUCLEOTIDE SEQUENCE [LARGE SCALE GENOMIC DNA]</scope>
    <source>
        <strain evidence="3 4">Sm41DVV</strain>
    </source>
</reference>
<dbReference type="RefSeq" id="WP_065181469.1">
    <property type="nucleotide sequence ID" value="NZ_LYVI01000002.1"/>
</dbReference>